<evidence type="ECO:0000313" key="3">
    <source>
        <dbReference type="Proteomes" id="UP000236291"/>
    </source>
</evidence>
<comment type="caution">
    <text evidence="2">The sequence shown here is derived from an EMBL/GenBank/DDBJ whole genome shotgun (WGS) entry which is preliminary data.</text>
</comment>
<name>A0A2K3MGY3_TRIPR</name>
<reference evidence="2 3" key="2">
    <citation type="journal article" date="2017" name="Front. Plant Sci.">
        <title>Gene Classification and Mining of Molecular Markers Useful in Red Clover (Trifolium pratense) Breeding.</title>
        <authorList>
            <person name="Istvanek J."/>
            <person name="Dluhosova J."/>
            <person name="Dluhos P."/>
            <person name="Patkova L."/>
            <person name="Nedelnik J."/>
            <person name="Repkova J."/>
        </authorList>
    </citation>
    <scope>NUCLEOTIDE SEQUENCE [LARGE SCALE GENOMIC DNA]</scope>
    <source>
        <strain evidence="3">cv. Tatra</strain>
        <tissue evidence="2">Young leaves</tissue>
    </source>
</reference>
<organism evidence="2 3">
    <name type="scientific">Trifolium pratense</name>
    <name type="common">Red clover</name>
    <dbReference type="NCBI Taxonomy" id="57577"/>
    <lineage>
        <taxon>Eukaryota</taxon>
        <taxon>Viridiplantae</taxon>
        <taxon>Streptophyta</taxon>
        <taxon>Embryophyta</taxon>
        <taxon>Tracheophyta</taxon>
        <taxon>Spermatophyta</taxon>
        <taxon>Magnoliopsida</taxon>
        <taxon>eudicotyledons</taxon>
        <taxon>Gunneridae</taxon>
        <taxon>Pentapetalae</taxon>
        <taxon>rosids</taxon>
        <taxon>fabids</taxon>
        <taxon>Fabales</taxon>
        <taxon>Fabaceae</taxon>
        <taxon>Papilionoideae</taxon>
        <taxon>50 kb inversion clade</taxon>
        <taxon>NPAAA clade</taxon>
        <taxon>Hologalegina</taxon>
        <taxon>IRL clade</taxon>
        <taxon>Trifolieae</taxon>
        <taxon>Trifolium</taxon>
    </lineage>
</organism>
<reference evidence="2 3" key="1">
    <citation type="journal article" date="2014" name="Am. J. Bot.">
        <title>Genome assembly and annotation for red clover (Trifolium pratense; Fabaceae).</title>
        <authorList>
            <person name="Istvanek J."/>
            <person name="Jaros M."/>
            <person name="Krenek A."/>
            <person name="Repkova J."/>
        </authorList>
    </citation>
    <scope>NUCLEOTIDE SEQUENCE [LARGE SCALE GENOMIC DNA]</scope>
    <source>
        <strain evidence="3">cv. Tatra</strain>
        <tissue evidence="2">Young leaves</tissue>
    </source>
</reference>
<gene>
    <name evidence="1" type="ORF">L195_g040749</name>
    <name evidence="2" type="ORF">L195_g046169</name>
</gene>
<dbReference type="EMBL" id="ASHM01046945">
    <property type="protein sequence ID" value="PNX84686.1"/>
    <property type="molecule type" value="Genomic_DNA"/>
</dbReference>
<sequence>MDHITVPKDSGGLGIRKLEAVNKACLLKLNWKLKENSDELWIDAWSEAWIEAGLLLEEITDIPENMRDWKVHELVDNEGKWNLNILANLIPADILMKIAAIIPPKDEYGNDERVGIGRNNCGFSVAGMYNNICGHHEVEDNNMWRKAWRLKVPERVRL</sequence>
<dbReference type="AlphaFoldDB" id="A0A2K3MGY3"/>
<dbReference type="Proteomes" id="UP000236291">
    <property type="component" value="Unassembled WGS sequence"/>
</dbReference>
<accession>A0A2K3MGY3</accession>
<evidence type="ECO:0000313" key="2">
    <source>
        <dbReference type="EMBL" id="PNX90046.1"/>
    </source>
</evidence>
<protein>
    <submittedName>
        <fullName evidence="2">Uncharacterized protein</fullName>
    </submittedName>
</protein>
<evidence type="ECO:0000313" key="1">
    <source>
        <dbReference type="EMBL" id="PNX84686.1"/>
    </source>
</evidence>
<dbReference type="EMBL" id="ASHM01061659">
    <property type="protein sequence ID" value="PNX90046.1"/>
    <property type="molecule type" value="Genomic_DNA"/>
</dbReference>
<proteinExistence type="predicted"/>